<dbReference type="OrthoDB" id="3182299at2"/>
<proteinExistence type="predicted"/>
<dbReference type="InterPro" id="IPR008988">
    <property type="entry name" value="Transcriptional_repressor_C"/>
</dbReference>
<keyword evidence="4" id="KW-1185">Reference proteome</keyword>
<evidence type="ECO:0000313" key="4">
    <source>
        <dbReference type="Proteomes" id="UP000255036"/>
    </source>
</evidence>
<sequence>MPKLDHAAVGSCVTVDELLSTGMLRERMLALGLTKGTRIEVVRKGPFGDPTVYNIRGAMIALRKEEAFLISIYPMEEVFPKKESYVKIEDIPGGS</sequence>
<evidence type="ECO:0000313" key="3">
    <source>
        <dbReference type="EMBL" id="RDU22637.1"/>
    </source>
</evidence>
<dbReference type="InterPro" id="IPR007167">
    <property type="entry name" value="Fe-transptr_FeoA-like"/>
</dbReference>
<dbReference type="SUPFAM" id="SSF50037">
    <property type="entry name" value="C-terminal domain of transcriptional repressors"/>
    <property type="match status" value="1"/>
</dbReference>
<dbReference type="SMART" id="SM00899">
    <property type="entry name" value="FeoA"/>
    <property type="match status" value="1"/>
</dbReference>
<dbReference type="Proteomes" id="UP000255036">
    <property type="component" value="Unassembled WGS sequence"/>
</dbReference>
<dbReference type="Pfam" id="PF04023">
    <property type="entry name" value="FeoA"/>
    <property type="match status" value="1"/>
</dbReference>
<accession>A0A371AST7</accession>
<name>A0A371AST7_9FIRM</name>
<reference evidence="3 4" key="1">
    <citation type="submission" date="2018-07" db="EMBL/GenBank/DDBJ databases">
        <title>Anaerosacharophilus polymeroproducens gen. nov. sp. nov., an anaerobic bacterium isolated from salt field.</title>
        <authorList>
            <person name="Kim W."/>
            <person name="Yang S.-H."/>
            <person name="Oh J."/>
            <person name="Lee J.-H."/>
            <person name="Kwon K.K."/>
        </authorList>
    </citation>
    <scope>NUCLEOTIDE SEQUENCE [LARGE SCALE GENOMIC DNA]</scope>
    <source>
        <strain evidence="3 4">MCWD5</strain>
    </source>
</reference>
<dbReference type="PANTHER" id="PTHR42954">
    <property type="entry name" value="FE(2+) TRANSPORT PROTEIN A"/>
    <property type="match status" value="1"/>
</dbReference>
<dbReference type="EMBL" id="QRCT01000049">
    <property type="protein sequence ID" value="RDU22637.1"/>
    <property type="molecule type" value="Genomic_DNA"/>
</dbReference>
<feature type="domain" description="Ferrous iron transporter FeoA-like" evidence="2">
    <location>
        <begin position="2"/>
        <end position="74"/>
    </location>
</feature>
<gene>
    <name evidence="3" type="ORF">DWV06_15315</name>
</gene>
<dbReference type="Gene3D" id="2.30.30.90">
    <property type="match status" value="1"/>
</dbReference>
<dbReference type="PANTHER" id="PTHR42954:SF2">
    <property type="entry name" value="FE(2+) TRANSPORT PROTEIN A"/>
    <property type="match status" value="1"/>
</dbReference>
<evidence type="ECO:0000259" key="2">
    <source>
        <dbReference type="SMART" id="SM00899"/>
    </source>
</evidence>
<dbReference type="GO" id="GO:0046914">
    <property type="term" value="F:transition metal ion binding"/>
    <property type="evidence" value="ECO:0007669"/>
    <property type="project" value="InterPro"/>
</dbReference>
<organism evidence="3 4">
    <name type="scientific">Anaerosacchariphilus polymeriproducens</name>
    <dbReference type="NCBI Taxonomy" id="1812858"/>
    <lineage>
        <taxon>Bacteria</taxon>
        <taxon>Bacillati</taxon>
        <taxon>Bacillota</taxon>
        <taxon>Clostridia</taxon>
        <taxon>Lachnospirales</taxon>
        <taxon>Lachnospiraceae</taxon>
        <taxon>Anaerosacchariphilus</taxon>
    </lineage>
</organism>
<keyword evidence="1" id="KW-0408">Iron</keyword>
<dbReference type="InterPro" id="IPR038157">
    <property type="entry name" value="FeoA_core_dom"/>
</dbReference>
<dbReference type="RefSeq" id="WP_115483047.1">
    <property type="nucleotide sequence ID" value="NZ_QRCT01000049.1"/>
</dbReference>
<comment type="caution">
    <text evidence="3">The sequence shown here is derived from an EMBL/GenBank/DDBJ whole genome shotgun (WGS) entry which is preliminary data.</text>
</comment>
<dbReference type="InterPro" id="IPR052713">
    <property type="entry name" value="FeoA"/>
</dbReference>
<dbReference type="AlphaFoldDB" id="A0A371AST7"/>
<evidence type="ECO:0000256" key="1">
    <source>
        <dbReference type="ARBA" id="ARBA00023004"/>
    </source>
</evidence>
<protein>
    <submittedName>
        <fullName evidence="3">Ferrous iron transport protein A</fullName>
    </submittedName>
</protein>